<name>A0A0A1X3X2_ZEUCU</name>
<feature type="compositionally biased region" description="Low complexity" evidence="1">
    <location>
        <begin position="623"/>
        <end position="632"/>
    </location>
</feature>
<feature type="non-terminal residue" evidence="2">
    <location>
        <position position="680"/>
    </location>
</feature>
<evidence type="ECO:0000256" key="1">
    <source>
        <dbReference type="SAM" id="MobiDB-lite"/>
    </source>
</evidence>
<feature type="region of interest" description="Disordered" evidence="1">
    <location>
        <begin position="331"/>
        <end position="680"/>
    </location>
</feature>
<feature type="compositionally biased region" description="Basic and acidic residues" evidence="1">
    <location>
        <begin position="372"/>
        <end position="383"/>
    </location>
</feature>
<reference evidence="2" key="2">
    <citation type="journal article" date="2015" name="Gigascience">
        <title>Reconstructing a comprehensive transcriptome assembly of a white-pupal translocated strain of the pest fruit fly Bactrocera cucurbitae.</title>
        <authorList>
            <person name="Sim S.B."/>
            <person name="Calla B."/>
            <person name="Hall B."/>
            <person name="DeRego T."/>
            <person name="Geib S.M."/>
        </authorList>
    </citation>
    <scope>NUCLEOTIDE SEQUENCE</scope>
</reference>
<feature type="compositionally biased region" description="Basic and acidic residues" evidence="1">
    <location>
        <begin position="649"/>
        <end position="672"/>
    </location>
</feature>
<sequence>MGAGKSRMNLKKCSCEELPDLDSPRVHAEFHKCDRKDKKRTFKDELCKHPNKYVLSRLVTNNSCICNTAHIGRKCSLDALTAEEQLDEVEQVFREKKRGKAGRQKKRCVNIAPPPCCCNCACTCGGAQEPAPHKMERRNGLQKVDRCNGGCQCVLCCENMRDTRMGELCEAEAIAEAIREYCCKERERARGGGKSGCKCSACKQAASCGKRRQQMLEEDEYDDEEEEGEEVVERKRVIQQDIVIEERIQSKKREEEQTDDESIKESASRQGRKSNESAVLNPENGKRSSADQKHAKTCKCCKCRKEKAADTDIGSDTDDDIISLNDIELEVHTDVISTRRDQWEKKSPPQSRRQSEENTAKTNKCCTCDKGTTTDDSTHDAKVLMKRRSLRPESTEDIKPTPSRPSTEQRRRSIDEEAMTKPQRRISEEPKSEKPTPHAKGCKCCQCTRKNREIASSSDTETNSRPIGRQSQTDREPERRRSLPRRSVEDNTSRRGSVEYGEPKTERRRNAPRRSVEDNTSRRESVEYDGSKNERRRSLPSRSVEDNTSRRESVEYDGSKNERRRSLPSRSVEDNTSRRRSVEYDEPKTVRDTQPRREGRRGSQQQQDEMAMAAARQSRRQPRPSQEPRTPTHTPSRNSSCCKCKPRDRRVESGDTDQQSERETDSEEERKQQRCYCFKR</sequence>
<feature type="compositionally biased region" description="Basic and acidic residues" evidence="1">
    <location>
        <begin position="472"/>
        <end position="601"/>
    </location>
</feature>
<accession>A0A0A1X3X2</accession>
<feature type="compositionally biased region" description="Low complexity" evidence="1">
    <location>
        <begin position="361"/>
        <end position="371"/>
    </location>
</feature>
<dbReference type="AlphaFoldDB" id="A0A0A1X3X2"/>
<evidence type="ECO:0000313" key="2">
    <source>
        <dbReference type="EMBL" id="JAD05455.1"/>
    </source>
</evidence>
<feature type="compositionally biased region" description="Low complexity" evidence="1">
    <location>
        <begin position="602"/>
        <end position="616"/>
    </location>
</feature>
<feature type="compositionally biased region" description="Basic and acidic residues" evidence="1">
    <location>
        <begin position="331"/>
        <end position="359"/>
    </location>
</feature>
<dbReference type="EMBL" id="GBXI01008837">
    <property type="protein sequence ID" value="JAD05455.1"/>
    <property type="molecule type" value="Transcribed_RNA"/>
</dbReference>
<feature type="compositionally biased region" description="Polar residues" evidence="1">
    <location>
        <begin position="454"/>
        <end position="471"/>
    </location>
</feature>
<organism evidence="2">
    <name type="scientific">Zeugodacus cucurbitae</name>
    <name type="common">Melon fruit fly</name>
    <name type="synonym">Bactrocera cucurbitae</name>
    <dbReference type="NCBI Taxonomy" id="28588"/>
    <lineage>
        <taxon>Eukaryota</taxon>
        <taxon>Metazoa</taxon>
        <taxon>Ecdysozoa</taxon>
        <taxon>Arthropoda</taxon>
        <taxon>Hexapoda</taxon>
        <taxon>Insecta</taxon>
        <taxon>Pterygota</taxon>
        <taxon>Neoptera</taxon>
        <taxon>Endopterygota</taxon>
        <taxon>Diptera</taxon>
        <taxon>Brachycera</taxon>
        <taxon>Muscomorpha</taxon>
        <taxon>Tephritoidea</taxon>
        <taxon>Tephritidae</taxon>
        <taxon>Zeugodacus</taxon>
        <taxon>Zeugodacus</taxon>
    </lineage>
</organism>
<feature type="compositionally biased region" description="Basic and acidic residues" evidence="1">
    <location>
        <begin position="390"/>
        <end position="399"/>
    </location>
</feature>
<feature type="region of interest" description="Disordered" evidence="1">
    <location>
        <begin position="249"/>
        <end position="298"/>
    </location>
</feature>
<gene>
    <name evidence="2" type="ORF">g.3086</name>
</gene>
<feature type="compositionally biased region" description="Basic and acidic residues" evidence="1">
    <location>
        <begin position="284"/>
        <end position="294"/>
    </location>
</feature>
<feature type="compositionally biased region" description="Basic and acidic residues" evidence="1">
    <location>
        <begin position="249"/>
        <end position="267"/>
    </location>
</feature>
<protein>
    <submittedName>
        <fullName evidence="2">Uncharacterized protein</fullName>
    </submittedName>
</protein>
<proteinExistence type="predicted"/>
<reference evidence="2" key="1">
    <citation type="submission" date="2014-11" db="EMBL/GenBank/DDBJ databases">
        <authorList>
            <person name="Geib S."/>
        </authorList>
    </citation>
    <scope>NUCLEOTIDE SEQUENCE</scope>
</reference>
<feature type="compositionally biased region" description="Basic and acidic residues" evidence="1">
    <location>
        <begin position="407"/>
        <end position="436"/>
    </location>
</feature>